<evidence type="ECO:0000259" key="12">
    <source>
        <dbReference type="Pfam" id="PF01180"/>
    </source>
</evidence>
<evidence type="ECO:0000256" key="10">
    <source>
        <dbReference type="ARBA" id="ARBA00048639"/>
    </source>
</evidence>
<gene>
    <name evidence="11" type="primary">pyrD</name>
    <name evidence="13" type="ORF">NF557_04620</name>
</gene>
<feature type="binding site" evidence="11">
    <location>
        <position position="295"/>
    </location>
    <ligand>
        <name>FMN</name>
        <dbReference type="ChEBI" id="CHEBI:58210"/>
    </ligand>
</feature>
<feature type="domain" description="Dihydroorotate dehydrogenase catalytic" evidence="12">
    <location>
        <begin position="68"/>
        <end position="357"/>
    </location>
</feature>
<dbReference type="PROSITE" id="PS00911">
    <property type="entry name" value="DHODEHASE_1"/>
    <property type="match status" value="1"/>
</dbReference>
<dbReference type="NCBIfam" id="TIGR01036">
    <property type="entry name" value="pyrD_sub2"/>
    <property type="match status" value="1"/>
</dbReference>
<reference evidence="13" key="1">
    <citation type="submission" date="2022-06" db="EMBL/GenBank/DDBJ databases">
        <title>Ornithinimicrobium JY.X270.</title>
        <authorList>
            <person name="Huang Y."/>
        </authorList>
    </citation>
    <scope>NUCLEOTIDE SEQUENCE</scope>
    <source>
        <strain evidence="13">JY.X270</strain>
    </source>
</reference>
<feature type="binding site" evidence="11">
    <location>
        <position position="241"/>
    </location>
    <ligand>
        <name>FMN</name>
        <dbReference type="ChEBI" id="CHEBI:58210"/>
    </ligand>
</feature>
<dbReference type="InterPro" id="IPR005720">
    <property type="entry name" value="Dihydroorotate_DH_cat"/>
</dbReference>
<feature type="active site" description="Nucleophile" evidence="11">
    <location>
        <position position="200"/>
    </location>
</feature>
<comment type="subcellular location">
    <subcellularLocation>
        <location evidence="11">Cell membrane</location>
        <topology evidence="11">Peripheral membrane protein</topology>
    </subcellularLocation>
    <subcellularLocation>
        <location evidence="2">Membrane</location>
    </subcellularLocation>
</comment>
<keyword evidence="11" id="KW-1003">Cell membrane</keyword>
<dbReference type="Proteomes" id="UP001056535">
    <property type="component" value="Chromosome"/>
</dbReference>
<keyword evidence="7 11" id="KW-0665">Pyrimidine biosynthesis</keyword>
<protein>
    <recommendedName>
        <fullName evidence="11">Dihydroorotate dehydrogenase (quinone)</fullName>
        <ecNumber evidence="11">1.3.5.2</ecNumber>
    </recommendedName>
    <alternativeName>
        <fullName evidence="11">DHOdehase</fullName>
        <shortName evidence="11">DHOD</shortName>
        <shortName evidence="11">DHODase</shortName>
    </alternativeName>
    <alternativeName>
        <fullName evidence="11">Dihydroorotate oxidase</fullName>
    </alternativeName>
</protein>
<feature type="binding site" evidence="11">
    <location>
        <position position="202"/>
    </location>
    <ligand>
        <name>substrate</name>
    </ligand>
</feature>
<feature type="binding site" evidence="11">
    <location>
        <position position="87"/>
    </location>
    <ligand>
        <name>substrate</name>
    </ligand>
</feature>
<evidence type="ECO:0000256" key="5">
    <source>
        <dbReference type="ARBA" id="ARBA00022630"/>
    </source>
</evidence>
<dbReference type="PANTHER" id="PTHR48109:SF4">
    <property type="entry name" value="DIHYDROOROTATE DEHYDROGENASE (QUINONE), MITOCHONDRIAL"/>
    <property type="match status" value="1"/>
</dbReference>
<dbReference type="InterPro" id="IPR013785">
    <property type="entry name" value="Aldolase_TIM"/>
</dbReference>
<comment type="function">
    <text evidence="1 11">Catalyzes the conversion of dihydroorotate to orotate with quinone as electron acceptor.</text>
</comment>
<dbReference type="EC" id="1.3.5.2" evidence="11"/>
<name>A0ABY4YM16_9MICO</name>
<dbReference type="RefSeq" id="WP_252622088.1">
    <property type="nucleotide sequence ID" value="NZ_CP099490.1"/>
</dbReference>
<evidence type="ECO:0000256" key="9">
    <source>
        <dbReference type="ARBA" id="ARBA00023136"/>
    </source>
</evidence>
<feature type="binding site" evidence="11">
    <location>
        <position position="197"/>
    </location>
    <ligand>
        <name>FMN</name>
        <dbReference type="ChEBI" id="CHEBI:58210"/>
    </ligand>
</feature>
<evidence type="ECO:0000256" key="2">
    <source>
        <dbReference type="ARBA" id="ARBA00004370"/>
    </source>
</evidence>
<keyword evidence="9 11" id="KW-0472">Membrane</keyword>
<feature type="binding site" evidence="11">
    <location>
        <position position="269"/>
    </location>
    <ligand>
        <name>FMN</name>
        <dbReference type="ChEBI" id="CHEBI:58210"/>
    </ligand>
</feature>
<keyword evidence="6 11" id="KW-0288">FMN</keyword>
<sequence>MTPSDTDLRTRALSLGYRQVARRAFFRVGGGDAEAAHHRALEAVEALGARSWAVEALSRTLRQERRPVHLWGLTFPNRVGLAAGMDKDGRGVRAWGALGFGHVELGTVTAHPQAGNDHPRLFRLPSSRAVINRMGFNNAGVAALAQRLREAREEGAIGIPIGVSIGKTKVTPLEEAVEDYLTSVRALHGLADYLAVNVSSPNTPGLRGLQDARPLAELLTAVVGQTRALAGGDRPTPVLVKLAPDLSDGALDQALEVAVGAGAAGLIATNTTIGRQHLAPVDRAVADQEAGGLSGAPLTRRAHAVVTRIRAATELPVIGVGGVMTADDAARLRDAGADLVQLYTGLIYAGPALVRQVAALP</sequence>
<evidence type="ECO:0000256" key="8">
    <source>
        <dbReference type="ARBA" id="ARBA00023002"/>
    </source>
</evidence>
<keyword evidence="5 11" id="KW-0285">Flavoprotein</keyword>
<dbReference type="NCBIfam" id="NF003652">
    <property type="entry name" value="PRK05286.2-5"/>
    <property type="match status" value="1"/>
</dbReference>
<feature type="binding site" evidence="11">
    <location>
        <begin position="83"/>
        <end position="87"/>
    </location>
    <ligand>
        <name>FMN</name>
        <dbReference type="ChEBI" id="CHEBI:58210"/>
    </ligand>
</feature>
<evidence type="ECO:0000256" key="4">
    <source>
        <dbReference type="ARBA" id="ARBA00005359"/>
    </source>
</evidence>
<organism evidence="13 14">
    <name type="scientific">Ornithinimicrobium cryptoxanthini</name>
    <dbReference type="NCBI Taxonomy" id="2934161"/>
    <lineage>
        <taxon>Bacteria</taxon>
        <taxon>Bacillati</taxon>
        <taxon>Actinomycetota</taxon>
        <taxon>Actinomycetes</taxon>
        <taxon>Micrococcales</taxon>
        <taxon>Ornithinimicrobiaceae</taxon>
        <taxon>Ornithinimicrobium</taxon>
    </lineage>
</organism>
<dbReference type="EMBL" id="CP099490">
    <property type="protein sequence ID" value="USQ77202.1"/>
    <property type="molecule type" value="Genomic_DNA"/>
</dbReference>
<comment type="pathway">
    <text evidence="3 11">Pyrimidine metabolism; UMP biosynthesis via de novo pathway; orotate from (S)-dihydroorotate (quinone route): step 1/1.</text>
</comment>
<evidence type="ECO:0000256" key="6">
    <source>
        <dbReference type="ARBA" id="ARBA00022643"/>
    </source>
</evidence>
<keyword evidence="8 11" id="KW-0560">Oxidoreductase</keyword>
<accession>A0ABY4YM16</accession>
<proteinExistence type="inferred from homology"/>
<evidence type="ECO:0000256" key="1">
    <source>
        <dbReference type="ARBA" id="ARBA00003125"/>
    </source>
</evidence>
<dbReference type="HAMAP" id="MF_00225">
    <property type="entry name" value="DHO_dh_type2"/>
    <property type="match status" value="1"/>
</dbReference>
<keyword evidence="14" id="KW-1185">Reference proteome</keyword>
<dbReference type="InterPro" id="IPR001295">
    <property type="entry name" value="Dihydroorotate_DH_CS"/>
</dbReference>
<dbReference type="SUPFAM" id="SSF51395">
    <property type="entry name" value="FMN-linked oxidoreductases"/>
    <property type="match status" value="1"/>
</dbReference>
<evidence type="ECO:0000313" key="13">
    <source>
        <dbReference type="EMBL" id="USQ77202.1"/>
    </source>
</evidence>
<comment type="catalytic activity">
    <reaction evidence="10 11">
        <text>(S)-dihydroorotate + a quinone = orotate + a quinol</text>
        <dbReference type="Rhea" id="RHEA:30187"/>
        <dbReference type="ChEBI" id="CHEBI:24646"/>
        <dbReference type="ChEBI" id="CHEBI:30839"/>
        <dbReference type="ChEBI" id="CHEBI:30864"/>
        <dbReference type="ChEBI" id="CHEBI:132124"/>
        <dbReference type="EC" id="1.3.5.2"/>
    </reaction>
</comment>
<dbReference type="CDD" id="cd04738">
    <property type="entry name" value="DHOD_2_like"/>
    <property type="match status" value="1"/>
</dbReference>
<evidence type="ECO:0000256" key="11">
    <source>
        <dbReference type="HAMAP-Rule" id="MF_00225"/>
    </source>
</evidence>
<evidence type="ECO:0000256" key="3">
    <source>
        <dbReference type="ARBA" id="ARBA00005161"/>
    </source>
</evidence>
<dbReference type="Gene3D" id="3.20.20.70">
    <property type="entry name" value="Aldolase class I"/>
    <property type="match status" value="1"/>
</dbReference>
<dbReference type="PANTHER" id="PTHR48109">
    <property type="entry name" value="DIHYDROOROTATE DEHYDROGENASE (QUINONE), MITOCHONDRIAL-RELATED"/>
    <property type="match status" value="1"/>
</dbReference>
<feature type="binding site" evidence="11">
    <location>
        <position position="197"/>
    </location>
    <ligand>
        <name>substrate</name>
    </ligand>
</feature>
<feature type="binding site" evidence="11">
    <location>
        <begin position="343"/>
        <end position="344"/>
    </location>
    <ligand>
        <name>FMN</name>
        <dbReference type="ChEBI" id="CHEBI:58210"/>
    </ligand>
</feature>
<dbReference type="GO" id="GO:0106430">
    <property type="term" value="F:dihydroorotate dehydrogenase (quinone) activity"/>
    <property type="evidence" value="ECO:0007669"/>
    <property type="project" value="UniProtKB-EC"/>
</dbReference>
<comment type="cofactor">
    <cofactor evidence="11">
        <name>FMN</name>
        <dbReference type="ChEBI" id="CHEBI:58210"/>
    </cofactor>
    <text evidence="11">Binds 1 FMN per subunit.</text>
</comment>
<feature type="binding site" evidence="11">
    <location>
        <position position="164"/>
    </location>
    <ligand>
        <name>FMN</name>
        <dbReference type="ChEBI" id="CHEBI:58210"/>
    </ligand>
</feature>
<feature type="binding site" evidence="11">
    <location>
        <begin position="270"/>
        <end position="271"/>
    </location>
    <ligand>
        <name>substrate</name>
    </ligand>
</feature>
<comment type="subunit">
    <text evidence="11">Monomer.</text>
</comment>
<dbReference type="Pfam" id="PF01180">
    <property type="entry name" value="DHO_dh"/>
    <property type="match status" value="1"/>
</dbReference>
<feature type="binding site" evidence="11">
    <location>
        <begin position="132"/>
        <end position="136"/>
    </location>
    <ligand>
        <name>substrate</name>
    </ligand>
</feature>
<comment type="similarity">
    <text evidence="4 11">Belongs to the dihydroorotate dehydrogenase family. Type 2 subfamily.</text>
</comment>
<dbReference type="InterPro" id="IPR005719">
    <property type="entry name" value="Dihydroorotate_DH_2"/>
</dbReference>
<evidence type="ECO:0000313" key="14">
    <source>
        <dbReference type="Proteomes" id="UP001056535"/>
    </source>
</evidence>
<evidence type="ECO:0000256" key="7">
    <source>
        <dbReference type="ARBA" id="ARBA00022975"/>
    </source>
</evidence>
<dbReference type="InterPro" id="IPR050074">
    <property type="entry name" value="DHO_dehydrogenase"/>
</dbReference>
<feature type="binding site" evidence="11">
    <location>
        <position position="322"/>
    </location>
    <ligand>
        <name>FMN</name>
        <dbReference type="ChEBI" id="CHEBI:58210"/>
    </ligand>
</feature>
<feature type="binding site" evidence="11">
    <location>
        <position position="107"/>
    </location>
    <ligand>
        <name>FMN</name>
        <dbReference type="ChEBI" id="CHEBI:58210"/>
    </ligand>
</feature>